<sequence>MDDPSPKVLKLGKIKDLSLASLKINSSTIFNLKMYNRWMVNYLVTKQRELYDYSNFPLNYIRSGMSKNRNVYMRMSTCARTAPDMPWLNMYRDEINKEINLVLDPTSSILIGYYFIRDTRRLLDIQVAKGIADSLLFPNKC</sequence>
<gene>
    <name evidence="1" type="ORF">MEUPH1_LOCUS27234</name>
</gene>
<accession>A0AAV0XXU4</accession>
<dbReference type="EMBL" id="CARXXK010001098">
    <property type="protein sequence ID" value="CAI6373489.1"/>
    <property type="molecule type" value="Genomic_DNA"/>
</dbReference>
<dbReference type="Proteomes" id="UP001160148">
    <property type="component" value="Unassembled WGS sequence"/>
</dbReference>
<proteinExistence type="predicted"/>
<keyword evidence="2" id="KW-1185">Reference proteome</keyword>
<reference evidence="1 2" key="1">
    <citation type="submission" date="2023-01" db="EMBL/GenBank/DDBJ databases">
        <authorList>
            <person name="Whitehead M."/>
        </authorList>
    </citation>
    <scope>NUCLEOTIDE SEQUENCE [LARGE SCALE GENOMIC DNA]</scope>
</reference>
<name>A0AAV0XXU4_9HEMI</name>
<organism evidence="1 2">
    <name type="scientific">Macrosiphum euphorbiae</name>
    <name type="common">potato aphid</name>
    <dbReference type="NCBI Taxonomy" id="13131"/>
    <lineage>
        <taxon>Eukaryota</taxon>
        <taxon>Metazoa</taxon>
        <taxon>Ecdysozoa</taxon>
        <taxon>Arthropoda</taxon>
        <taxon>Hexapoda</taxon>
        <taxon>Insecta</taxon>
        <taxon>Pterygota</taxon>
        <taxon>Neoptera</taxon>
        <taxon>Paraneoptera</taxon>
        <taxon>Hemiptera</taxon>
        <taxon>Sternorrhyncha</taxon>
        <taxon>Aphidomorpha</taxon>
        <taxon>Aphidoidea</taxon>
        <taxon>Aphididae</taxon>
        <taxon>Macrosiphini</taxon>
        <taxon>Macrosiphum</taxon>
    </lineage>
</organism>
<comment type="caution">
    <text evidence="1">The sequence shown here is derived from an EMBL/GenBank/DDBJ whole genome shotgun (WGS) entry which is preliminary data.</text>
</comment>
<dbReference type="AlphaFoldDB" id="A0AAV0XXU4"/>
<evidence type="ECO:0000313" key="2">
    <source>
        <dbReference type="Proteomes" id="UP001160148"/>
    </source>
</evidence>
<evidence type="ECO:0000313" key="1">
    <source>
        <dbReference type="EMBL" id="CAI6373489.1"/>
    </source>
</evidence>
<protein>
    <submittedName>
        <fullName evidence="1">Uncharacterized protein</fullName>
    </submittedName>
</protein>